<proteinExistence type="inferred from homology"/>
<protein>
    <submittedName>
        <fullName evidence="2">Reactive intermediate/imine deaminase</fullName>
    </submittedName>
</protein>
<gene>
    <name evidence="2" type="ORF">CUN49_13655</name>
</gene>
<dbReference type="EMBL" id="PGTM01000262">
    <property type="protein sequence ID" value="PJF34828.1"/>
    <property type="molecule type" value="Genomic_DNA"/>
</dbReference>
<dbReference type="InterPro" id="IPR006175">
    <property type="entry name" value="YjgF/YER057c/UK114"/>
</dbReference>
<dbReference type="CDD" id="cd00448">
    <property type="entry name" value="YjgF_YER057c_UK114_family"/>
    <property type="match status" value="1"/>
</dbReference>
<dbReference type="Pfam" id="PF01042">
    <property type="entry name" value="Ribonuc_L-PSP"/>
    <property type="match status" value="1"/>
</dbReference>
<dbReference type="GO" id="GO:0005829">
    <property type="term" value="C:cytosol"/>
    <property type="evidence" value="ECO:0007669"/>
    <property type="project" value="TreeGrafter"/>
</dbReference>
<dbReference type="InterPro" id="IPR035959">
    <property type="entry name" value="RutC-like_sf"/>
</dbReference>
<name>A0A2M8PB93_9CHLR</name>
<dbReference type="InterPro" id="IPR006056">
    <property type="entry name" value="RidA"/>
</dbReference>
<evidence type="ECO:0000256" key="1">
    <source>
        <dbReference type="ARBA" id="ARBA00010552"/>
    </source>
</evidence>
<dbReference type="SUPFAM" id="SSF55298">
    <property type="entry name" value="YjgF-like"/>
    <property type="match status" value="1"/>
</dbReference>
<comment type="caution">
    <text evidence="2">The sequence shown here is derived from an EMBL/GenBank/DDBJ whole genome shotgun (WGS) entry which is preliminary data.</text>
</comment>
<dbReference type="AlphaFoldDB" id="A0A2M8PB93"/>
<evidence type="ECO:0000313" key="3">
    <source>
        <dbReference type="Proteomes" id="UP000229681"/>
    </source>
</evidence>
<evidence type="ECO:0000313" key="2">
    <source>
        <dbReference type="EMBL" id="PJF34828.1"/>
    </source>
</evidence>
<accession>A0A2M8PB93</accession>
<dbReference type="Proteomes" id="UP000229681">
    <property type="component" value="Unassembled WGS sequence"/>
</dbReference>
<reference evidence="2 3" key="1">
    <citation type="submission" date="2017-11" db="EMBL/GenBank/DDBJ databases">
        <title>Evolution of Phototrophy in the Chloroflexi Phylum Driven by Horizontal Gene Transfer.</title>
        <authorList>
            <person name="Ward L.M."/>
            <person name="Hemp J."/>
            <person name="Shih P.M."/>
            <person name="Mcglynn S.E."/>
            <person name="Fischer W."/>
        </authorList>
    </citation>
    <scope>NUCLEOTIDE SEQUENCE [LARGE SCALE GENOMIC DNA]</scope>
    <source>
        <strain evidence="2">JP3_13</strain>
    </source>
</reference>
<dbReference type="FunFam" id="3.30.1330.40:FF:000001">
    <property type="entry name" value="L-PSP family endoribonuclease"/>
    <property type="match status" value="1"/>
</dbReference>
<dbReference type="NCBIfam" id="TIGR00004">
    <property type="entry name" value="Rid family detoxifying hydrolase"/>
    <property type="match status" value="1"/>
</dbReference>
<sequence length="127" mass="13473">MNRQVVRTHKAPRAIGPYSQAIVANGFVFCSGQIALDPATGALIEGDIAAQTERAIQNLSAVLEAAGSSLAHVVKTTVFLRSMADFAAMNAVYERYFSENPPARSTVGNLELPRGALFEIEAIAALP</sequence>
<comment type="similarity">
    <text evidence="1">Belongs to the RutC family.</text>
</comment>
<dbReference type="PANTHER" id="PTHR11803:SF39">
    <property type="entry name" value="2-IMINOBUTANOATE_2-IMINOPROPANOATE DEAMINASE"/>
    <property type="match status" value="1"/>
</dbReference>
<dbReference type="PANTHER" id="PTHR11803">
    <property type="entry name" value="2-IMINOBUTANOATE/2-IMINOPROPANOATE DEAMINASE RIDA"/>
    <property type="match status" value="1"/>
</dbReference>
<organism evidence="2 3">
    <name type="scientific">Candidatus Thermofonsia Clade 1 bacterium</name>
    <dbReference type="NCBI Taxonomy" id="2364210"/>
    <lineage>
        <taxon>Bacteria</taxon>
        <taxon>Bacillati</taxon>
        <taxon>Chloroflexota</taxon>
        <taxon>Candidatus Thermofontia</taxon>
        <taxon>Candidatus Thermofonsia Clade 1</taxon>
    </lineage>
</organism>
<dbReference type="GO" id="GO:0019239">
    <property type="term" value="F:deaminase activity"/>
    <property type="evidence" value="ECO:0007669"/>
    <property type="project" value="TreeGrafter"/>
</dbReference>
<dbReference type="Gene3D" id="3.30.1330.40">
    <property type="entry name" value="RutC-like"/>
    <property type="match status" value="1"/>
</dbReference>